<comment type="function">
    <text evidence="9">Catalyzes the stereospecific oxidation of squalene to (S)-2,3-epoxysqualene, and is considered to be a rate-limiting enzyme in steroid biosynthesis.</text>
</comment>
<comment type="cofactor">
    <cofactor evidence="1 9">
        <name>FAD</name>
        <dbReference type="ChEBI" id="CHEBI:57692"/>
    </cofactor>
</comment>
<keyword evidence="9" id="KW-1133">Transmembrane helix</keyword>
<dbReference type="PANTHER" id="PTHR10835">
    <property type="entry name" value="SQUALENE MONOOXYGENASE"/>
    <property type="match status" value="1"/>
</dbReference>
<sequence>MGRGGESGFLPGASTSNVLPPIPSNEDSSLDPEVWDVVVVGAGVAGSALAYSQGRDGRRVLLLERDLSQPDRIVGELLQPGGYLMLKRLGLEHAVDGIDAQKVYGYCMFKDEEEAKVNYPTEGFDGDVAGRSFHNGRFVQRLRQAAASMPSITIRQGIAKRLLNERGEEWREGSKEAVSGVLYKAADGSQRTARADLSIICDGMYSSLRSKLSTPHIRHPSFFVGLLLRGASLPYANFGHVVLAKPSPILFYPISSTEVRCLVDVPGERLPSELPGYLRDSVAPEVPRQLREAFLEAVEAGRIRSMQNKLMPAAPIHRPGALLLGDAFNMRHPLTGGGMTVALSDTLLLCDMLRPLADFSDSLATAATTNAFYTRRKPLSATINTLANALYQVFCYRGSAAHEEMRQACFDYLRLGGWYSAGPVSLLSGLNPRPSVLVMHFFAVAIFGVGRLLLPRPTLRGVWMSVLLLWCAACIILPIIQGEGIVAVFFPYLIRRPQLVKATTMKHAFSSKELNGALSRSQKSIPSVE</sequence>
<dbReference type="SUPFAM" id="SSF51905">
    <property type="entry name" value="FAD/NAD(P)-binding domain"/>
    <property type="match status" value="1"/>
</dbReference>
<proteinExistence type="inferred from homology"/>
<comment type="caution">
    <text evidence="12">The sequence shown here is derived from an EMBL/GenBank/DDBJ whole genome shotgun (WGS) entry which is preliminary data.</text>
</comment>
<evidence type="ECO:0000256" key="8">
    <source>
        <dbReference type="ARBA" id="ARBA00023136"/>
    </source>
</evidence>
<keyword evidence="5 9" id="KW-0285">Flavoprotein</keyword>
<evidence type="ECO:0000256" key="2">
    <source>
        <dbReference type="ARBA" id="ARBA00005018"/>
    </source>
</evidence>
<feature type="transmembrane region" description="Helical" evidence="9">
    <location>
        <begin position="466"/>
        <end position="494"/>
    </location>
</feature>
<evidence type="ECO:0000256" key="9">
    <source>
        <dbReference type="RuleBase" id="RU367121"/>
    </source>
</evidence>
<dbReference type="Proteomes" id="UP001491310">
    <property type="component" value="Unassembled WGS sequence"/>
</dbReference>
<evidence type="ECO:0000256" key="10">
    <source>
        <dbReference type="SAM" id="MobiDB-lite"/>
    </source>
</evidence>
<comment type="pathway">
    <text evidence="2">Terpene metabolism; lanosterol biosynthesis; lanosterol from farnesyl diphosphate: step 2/3.</text>
</comment>
<evidence type="ECO:0000259" key="11">
    <source>
        <dbReference type="Pfam" id="PF08491"/>
    </source>
</evidence>
<comment type="similarity">
    <text evidence="3 9">Belongs to the squalene monooxygenase family.</text>
</comment>
<feature type="transmembrane region" description="Helical" evidence="9">
    <location>
        <begin position="436"/>
        <end position="454"/>
    </location>
</feature>
<evidence type="ECO:0000256" key="5">
    <source>
        <dbReference type="ARBA" id="ARBA00022630"/>
    </source>
</evidence>
<keyword evidence="9" id="KW-0812">Transmembrane</keyword>
<dbReference type="Gene3D" id="3.50.50.60">
    <property type="entry name" value="FAD/NAD(P)-binding domain"/>
    <property type="match status" value="1"/>
</dbReference>
<feature type="domain" description="Squalene epoxidase" evidence="11">
    <location>
        <begin position="195"/>
        <end position="460"/>
    </location>
</feature>
<evidence type="ECO:0000256" key="3">
    <source>
        <dbReference type="ARBA" id="ARBA00008802"/>
    </source>
</evidence>
<dbReference type="InterPro" id="IPR040125">
    <property type="entry name" value="Squalene_monox"/>
</dbReference>
<comment type="catalytic activity">
    <reaction evidence="9">
        <text>squalene + reduced [NADPH--hemoprotein reductase] + O2 = (S)-2,3-epoxysqualene + oxidized [NADPH--hemoprotein reductase] + H2O + H(+)</text>
        <dbReference type="Rhea" id="RHEA:25282"/>
        <dbReference type="Rhea" id="RHEA-COMP:11964"/>
        <dbReference type="Rhea" id="RHEA-COMP:11965"/>
        <dbReference type="ChEBI" id="CHEBI:15377"/>
        <dbReference type="ChEBI" id="CHEBI:15378"/>
        <dbReference type="ChEBI" id="CHEBI:15379"/>
        <dbReference type="ChEBI" id="CHEBI:15440"/>
        <dbReference type="ChEBI" id="CHEBI:15441"/>
        <dbReference type="ChEBI" id="CHEBI:57618"/>
        <dbReference type="ChEBI" id="CHEBI:58210"/>
        <dbReference type="EC" id="1.14.14.17"/>
    </reaction>
</comment>
<protein>
    <recommendedName>
        <fullName evidence="4 9">Squalene monooxygenase</fullName>
        <ecNumber evidence="4 9">1.14.14.17</ecNumber>
    </recommendedName>
</protein>
<dbReference type="InterPro" id="IPR036188">
    <property type="entry name" value="FAD/NAD-bd_sf"/>
</dbReference>
<evidence type="ECO:0000256" key="6">
    <source>
        <dbReference type="ARBA" id="ARBA00022827"/>
    </source>
</evidence>
<evidence type="ECO:0000313" key="12">
    <source>
        <dbReference type="EMBL" id="KAK9919189.1"/>
    </source>
</evidence>
<evidence type="ECO:0000256" key="1">
    <source>
        <dbReference type="ARBA" id="ARBA00001974"/>
    </source>
</evidence>
<evidence type="ECO:0000313" key="13">
    <source>
        <dbReference type="Proteomes" id="UP001491310"/>
    </source>
</evidence>
<dbReference type="EMBL" id="JALJOT010000001">
    <property type="protein sequence ID" value="KAK9919189.1"/>
    <property type="molecule type" value="Genomic_DNA"/>
</dbReference>
<evidence type="ECO:0000256" key="7">
    <source>
        <dbReference type="ARBA" id="ARBA00023002"/>
    </source>
</evidence>
<accession>A0ABR2Z7J3</accession>
<keyword evidence="8 9" id="KW-0472">Membrane</keyword>
<reference evidence="12 13" key="1">
    <citation type="journal article" date="2024" name="Nat. Commun.">
        <title>Phylogenomics reveals the evolutionary origins of lichenization in chlorophyte algae.</title>
        <authorList>
            <person name="Puginier C."/>
            <person name="Libourel C."/>
            <person name="Otte J."/>
            <person name="Skaloud P."/>
            <person name="Haon M."/>
            <person name="Grisel S."/>
            <person name="Petersen M."/>
            <person name="Berrin J.G."/>
            <person name="Delaux P.M."/>
            <person name="Dal Grande F."/>
            <person name="Keller J."/>
        </authorList>
    </citation>
    <scope>NUCLEOTIDE SEQUENCE [LARGE SCALE GENOMIC DNA]</scope>
    <source>
        <strain evidence="12 13">SAG 216-7</strain>
    </source>
</reference>
<keyword evidence="13" id="KW-1185">Reference proteome</keyword>
<keyword evidence="6 9" id="KW-0274">FAD</keyword>
<dbReference type="InterPro" id="IPR013698">
    <property type="entry name" value="Squalene_epoxidase"/>
</dbReference>
<feature type="region of interest" description="Disordered" evidence="10">
    <location>
        <begin position="1"/>
        <end position="29"/>
    </location>
</feature>
<keyword evidence="7 9" id="KW-0560">Oxidoreductase</keyword>
<name>A0ABR2Z7J3_9CHLO</name>
<dbReference type="Pfam" id="PF08491">
    <property type="entry name" value="SE"/>
    <property type="match status" value="1"/>
</dbReference>
<organism evidence="12 13">
    <name type="scientific">Coccomyxa subellipsoidea</name>
    <dbReference type="NCBI Taxonomy" id="248742"/>
    <lineage>
        <taxon>Eukaryota</taxon>
        <taxon>Viridiplantae</taxon>
        <taxon>Chlorophyta</taxon>
        <taxon>core chlorophytes</taxon>
        <taxon>Trebouxiophyceae</taxon>
        <taxon>Trebouxiophyceae incertae sedis</taxon>
        <taxon>Coccomyxaceae</taxon>
        <taxon>Coccomyxa</taxon>
    </lineage>
</organism>
<dbReference type="PANTHER" id="PTHR10835:SF0">
    <property type="entry name" value="SQUALENE MONOOXYGENASE"/>
    <property type="match status" value="1"/>
</dbReference>
<dbReference type="EC" id="1.14.14.17" evidence="4 9"/>
<gene>
    <name evidence="12" type="ORF">WJX75_010032</name>
</gene>
<evidence type="ECO:0000256" key="4">
    <source>
        <dbReference type="ARBA" id="ARBA00012312"/>
    </source>
</evidence>
<dbReference type="PRINTS" id="PR00420">
    <property type="entry name" value="RNGMNOXGNASE"/>
</dbReference>
<comment type="subcellular location">
    <subcellularLocation>
        <location evidence="9">Membrane</location>
        <topology evidence="9">Multi-pass membrane protein</topology>
    </subcellularLocation>
</comment>